<dbReference type="Proteomes" id="UP001141458">
    <property type="component" value="Unassembled WGS sequence"/>
</dbReference>
<dbReference type="AlphaFoldDB" id="A0A9X3HD21"/>
<protein>
    <submittedName>
        <fullName evidence="1">Uncharacterized protein</fullName>
    </submittedName>
</protein>
<sequence length="282" mass="32912">MESIRCKELNYMLCLNLNIDTLSLYEGVLKNIIKQSDSEYMRGYSKLYSKLPYIVRNGDTLWIKEEYHIGEIIETHLSSFNIVHAKYESKERAICNTDSSVKYNGEYISNCGVMGDFVYYQVIKYNNAENLDRGESFIHKFKNNSFRHELYSIELFDVQKPIKNRKLTFLSGDDNVLITNDYVTEKESFDSGLISVFKGDMLSSKPIPNINYGSNILGAKKFKDKYFIYNSKEYFVYDKEGNKLTDNNYATSNDIVLSEIENGFCYLEKNDTKYNIKFIELD</sequence>
<evidence type="ECO:0000313" key="2">
    <source>
        <dbReference type="Proteomes" id="UP001141458"/>
    </source>
</evidence>
<name>A0A9X3HD21_9FIRM</name>
<gene>
    <name evidence="1" type="ORF">NND69_07655</name>
</gene>
<comment type="caution">
    <text evidence="1">The sequence shown here is derived from an EMBL/GenBank/DDBJ whole genome shotgun (WGS) entry which is preliminary data.</text>
</comment>
<proteinExistence type="predicted"/>
<dbReference type="EMBL" id="JANDZV010000008">
    <property type="protein sequence ID" value="MCZ7408222.1"/>
    <property type="molecule type" value="Genomic_DNA"/>
</dbReference>
<accession>A0A9X3HD21</accession>
<reference evidence="1" key="1">
    <citation type="submission" date="2022-07" db="EMBL/GenBank/DDBJ databases">
        <title>Parvimonas micra travels from the subgingival sulcus of the human oral cavity to the colorectal adenocarcinoma.</title>
        <authorList>
            <person name="Conde-Perez K."/>
            <person name="Buetas E."/>
            <person name="Aja-Macaya P."/>
            <person name="Martin-De Arribas E."/>
            <person name="Iglesias-Corras I."/>
            <person name="Trigo-Tasende N."/>
            <person name="Nasser-Ali M."/>
            <person name="Estevez L.S."/>
            <person name="Rumbo-Feal S."/>
            <person name="Otero-Alen B."/>
            <person name="Noguera J.F."/>
            <person name="Concha A."/>
            <person name="Pardinas-Lopez S."/>
            <person name="Carda-Dieguez M."/>
            <person name="Gomez-Randulfe I."/>
            <person name="Martinez-Lago N."/>
            <person name="Ladra S."/>
            <person name="Aparicio L.A."/>
            <person name="Bou G."/>
            <person name="Mira A."/>
            <person name="Vallejo J.A."/>
            <person name="Poza M."/>
        </authorList>
    </citation>
    <scope>NUCLEOTIDE SEQUENCE</scope>
    <source>
        <strain evidence="1">PM79KC-AC-4</strain>
    </source>
</reference>
<organism evidence="1 2">
    <name type="scientific">Parvimonas micra</name>
    <dbReference type="NCBI Taxonomy" id="33033"/>
    <lineage>
        <taxon>Bacteria</taxon>
        <taxon>Bacillati</taxon>
        <taxon>Bacillota</taxon>
        <taxon>Tissierellia</taxon>
        <taxon>Tissierellales</taxon>
        <taxon>Peptoniphilaceae</taxon>
        <taxon>Parvimonas</taxon>
    </lineage>
</organism>
<evidence type="ECO:0000313" key="1">
    <source>
        <dbReference type="EMBL" id="MCZ7408222.1"/>
    </source>
</evidence>